<reference evidence="5 6" key="1">
    <citation type="submission" date="2023-12" db="EMBL/GenBank/DDBJ databases">
        <title>A high-quality genome assembly for Dillenia turbinata (Dilleniales).</title>
        <authorList>
            <person name="Chanderbali A."/>
        </authorList>
    </citation>
    <scope>NUCLEOTIDE SEQUENCE [LARGE SCALE GENOMIC DNA]</scope>
    <source>
        <strain evidence="5">LSX21</strain>
        <tissue evidence="5">Leaf</tissue>
    </source>
</reference>
<dbReference type="PANTHER" id="PTHR31218">
    <property type="entry name" value="WAT1-RELATED PROTEIN"/>
    <property type="match status" value="1"/>
</dbReference>
<protein>
    <submittedName>
        <fullName evidence="5">Uncharacterized protein</fullName>
    </submittedName>
</protein>
<evidence type="ECO:0000313" key="5">
    <source>
        <dbReference type="EMBL" id="KAK6928295.1"/>
    </source>
</evidence>
<organism evidence="5 6">
    <name type="scientific">Dillenia turbinata</name>
    <dbReference type="NCBI Taxonomy" id="194707"/>
    <lineage>
        <taxon>Eukaryota</taxon>
        <taxon>Viridiplantae</taxon>
        <taxon>Streptophyta</taxon>
        <taxon>Embryophyta</taxon>
        <taxon>Tracheophyta</taxon>
        <taxon>Spermatophyta</taxon>
        <taxon>Magnoliopsida</taxon>
        <taxon>eudicotyledons</taxon>
        <taxon>Gunneridae</taxon>
        <taxon>Pentapetalae</taxon>
        <taxon>Dilleniales</taxon>
        <taxon>Dilleniaceae</taxon>
        <taxon>Dillenia</taxon>
    </lineage>
</organism>
<evidence type="ECO:0000256" key="4">
    <source>
        <dbReference type="SAM" id="Phobius"/>
    </source>
</evidence>
<evidence type="ECO:0000256" key="1">
    <source>
        <dbReference type="ARBA" id="ARBA00022692"/>
    </source>
</evidence>
<feature type="transmembrane region" description="Helical" evidence="4">
    <location>
        <begin position="173"/>
        <end position="192"/>
    </location>
</feature>
<gene>
    <name evidence="5" type="ORF">RJ641_006886</name>
</gene>
<evidence type="ECO:0000256" key="2">
    <source>
        <dbReference type="ARBA" id="ARBA00022989"/>
    </source>
</evidence>
<comment type="caution">
    <text evidence="5">The sequence shown here is derived from an EMBL/GenBank/DDBJ whole genome shotgun (WGS) entry which is preliminary data.</text>
</comment>
<accession>A0AAN8V699</accession>
<dbReference type="GO" id="GO:0016020">
    <property type="term" value="C:membrane"/>
    <property type="evidence" value="ECO:0007669"/>
    <property type="project" value="InterPro"/>
</dbReference>
<keyword evidence="2 4" id="KW-1133">Transmembrane helix</keyword>
<feature type="transmembrane region" description="Helical" evidence="4">
    <location>
        <begin position="142"/>
        <end position="161"/>
    </location>
</feature>
<feature type="transmembrane region" description="Helical" evidence="4">
    <location>
        <begin position="109"/>
        <end position="130"/>
    </location>
</feature>
<proteinExistence type="predicted"/>
<dbReference type="EMBL" id="JBAMMX010000014">
    <property type="protein sequence ID" value="KAK6928295.1"/>
    <property type="molecule type" value="Genomic_DNA"/>
</dbReference>
<dbReference type="AlphaFoldDB" id="A0AAN8V699"/>
<evidence type="ECO:0000313" key="6">
    <source>
        <dbReference type="Proteomes" id="UP001370490"/>
    </source>
</evidence>
<name>A0AAN8V699_9MAGN</name>
<keyword evidence="6" id="KW-1185">Reference proteome</keyword>
<dbReference type="GO" id="GO:0022857">
    <property type="term" value="F:transmembrane transporter activity"/>
    <property type="evidence" value="ECO:0007669"/>
    <property type="project" value="InterPro"/>
</dbReference>
<sequence>MARLSKDCVDDNWNRRPDMSKVVLRPNIFRFRVNFLPSISLSSGKCSCLGLLRPPIILTKLQTNLTYMSLEVLESNWVIGGLLPIAEQILLPFSYIVQAQILKEYPSELVVTFFNNLFMTLVAGVIGLLAEPNPDARTCLPNVALAAILYFVSVLTARTQSELAKLQLIIKSDYPIVIGTTIITTGFYAVLWGKANEGVVENCKESLEASSSQKTPFLENPSINEYEKVLVFKGISYSSALSSAISNLLLASALILAVIFRLETEKMRSSNRWAKIVGAIVSIAGALVVILYRRPTVIMAIPPSTCGYIPLEATQSSWNTIQQKVLLVKYEFPKFFGEMKDRLLTLACLCIIQFLDNDYKATITININYSQDLDQFVS</sequence>
<dbReference type="Proteomes" id="UP001370490">
    <property type="component" value="Unassembled WGS sequence"/>
</dbReference>
<evidence type="ECO:0000256" key="3">
    <source>
        <dbReference type="ARBA" id="ARBA00023136"/>
    </source>
</evidence>
<feature type="transmembrane region" description="Helical" evidence="4">
    <location>
        <begin position="272"/>
        <end position="292"/>
    </location>
</feature>
<keyword evidence="1 4" id="KW-0812">Transmembrane</keyword>
<dbReference type="InterPro" id="IPR030184">
    <property type="entry name" value="WAT1-related"/>
</dbReference>
<feature type="transmembrane region" description="Helical" evidence="4">
    <location>
        <begin position="240"/>
        <end position="260"/>
    </location>
</feature>
<keyword evidence="3 4" id="KW-0472">Membrane</keyword>